<proteinExistence type="predicted"/>
<accession>A0AAX3J5X5</accession>
<organism evidence="1 2">
    <name type="scientific">Pantoea brenneri</name>
    <dbReference type="NCBI Taxonomy" id="472694"/>
    <lineage>
        <taxon>Bacteria</taxon>
        <taxon>Pseudomonadati</taxon>
        <taxon>Pseudomonadota</taxon>
        <taxon>Gammaproteobacteria</taxon>
        <taxon>Enterobacterales</taxon>
        <taxon>Erwiniaceae</taxon>
        <taxon>Pantoea</taxon>
    </lineage>
</organism>
<evidence type="ECO:0000313" key="2">
    <source>
        <dbReference type="Proteomes" id="UP000433737"/>
    </source>
</evidence>
<reference evidence="1 2" key="1">
    <citation type="submission" date="2019-10" db="EMBL/GenBank/DDBJ databases">
        <authorList>
            <person name="Karimi E."/>
        </authorList>
    </citation>
    <scope>NUCLEOTIDE SEQUENCE [LARGE SCALE GENOMIC DNA]</scope>
    <source>
        <strain evidence="1">Pantoea sp. 111</strain>
    </source>
</reference>
<evidence type="ECO:0000313" key="1">
    <source>
        <dbReference type="EMBL" id="VXB83078.1"/>
    </source>
</evidence>
<dbReference type="Proteomes" id="UP000433737">
    <property type="component" value="Unassembled WGS sequence"/>
</dbReference>
<name>A0AAX3J5X5_9GAMM</name>
<gene>
    <name evidence="1" type="ORF">PANT111_180023</name>
</gene>
<comment type="caution">
    <text evidence="1">The sequence shown here is derived from an EMBL/GenBank/DDBJ whole genome shotgun (WGS) entry which is preliminary data.</text>
</comment>
<protein>
    <submittedName>
        <fullName evidence="1">Uncharacterized protein</fullName>
    </submittedName>
</protein>
<dbReference type="AlphaFoldDB" id="A0AAX3J5X5"/>
<dbReference type="EMBL" id="CABWMH010000010">
    <property type="protein sequence ID" value="VXB83078.1"/>
    <property type="molecule type" value="Genomic_DNA"/>
</dbReference>
<sequence>MASALILDQIFPNFVAVRSGPDNLTKTGLCV</sequence>